<evidence type="ECO:0000259" key="2">
    <source>
        <dbReference type="PROSITE" id="PS51745"/>
    </source>
</evidence>
<feature type="region of interest" description="Disordered" evidence="1">
    <location>
        <begin position="181"/>
        <end position="206"/>
    </location>
</feature>
<evidence type="ECO:0000313" key="3">
    <source>
        <dbReference type="EMBL" id="KAI6649058.1"/>
    </source>
</evidence>
<proteinExistence type="predicted"/>
<organism evidence="3 4">
    <name type="scientific">Oopsacas minuta</name>
    <dbReference type="NCBI Taxonomy" id="111878"/>
    <lineage>
        <taxon>Eukaryota</taxon>
        <taxon>Metazoa</taxon>
        <taxon>Porifera</taxon>
        <taxon>Hexactinellida</taxon>
        <taxon>Hexasterophora</taxon>
        <taxon>Lyssacinosida</taxon>
        <taxon>Leucopsacidae</taxon>
        <taxon>Oopsacas</taxon>
    </lineage>
</organism>
<dbReference type="InterPro" id="IPR033512">
    <property type="entry name" value="TFG"/>
</dbReference>
<dbReference type="Gene3D" id="3.10.20.90">
    <property type="entry name" value="Phosphatidylinositol 3-kinase Catalytic Subunit, Chain A, domain 1"/>
    <property type="match status" value="1"/>
</dbReference>
<dbReference type="Proteomes" id="UP001165289">
    <property type="component" value="Unassembled WGS sequence"/>
</dbReference>
<dbReference type="InterPro" id="IPR053793">
    <property type="entry name" value="PB1-like"/>
</dbReference>
<dbReference type="AlphaFoldDB" id="A0AAV7JK43"/>
<feature type="domain" description="PB1" evidence="2">
    <location>
        <begin position="45"/>
        <end position="132"/>
    </location>
</feature>
<reference evidence="3 4" key="1">
    <citation type="journal article" date="2023" name="BMC Biol.">
        <title>The compact genome of the sponge Oopsacas minuta (Hexactinellida) is lacking key metazoan core genes.</title>
        <authorList>
            <person name="Santini S."/>
            <person name="Schenkelaars Q."/>
            <person name="Jourda C."/>
            <person name="Duchesne M."/>
            <person name="Belahbib H."/>
            <person name="Rocher C."/>
            <person name="Selva M."/>
            <person name="Riesgo A."/>
            <person name="Vervoort M."/>
            <person name="Leys S.P."/>
            <person name="Kodjabachian L."/>
            <person name="Le Bivic A."/>
            <person name="Borchiellini C."/>
            <person name="Claverie J.M."/>
            <person name="Renard E."/>
        </authorList>
    </citation>
    <scope>NUCLEOTIDE SEQUENCE [LARGE SCALE GENOMIC DNA]</scope>
    <source>
        <strain evidence="3">SPO-2</strain>
    </source>
</reference>
<dbReference type="EMBL" id="JAKMXF010000322">
    <property type="protein sequence ID" value="KAI6649058.1"/>
    <property type="molecule type" value="Genomic_DNA"/>
</dbReference>
<feature type="compositionally biased region" description="Polar residues" evidence="1">
    <location>
        <begin position="265"/>
        <end position="279"/>
    </location>
</feature>
<dbReference type="PANTHER" id="PTHR15335">
    <property type="entry name" value="PROTEIN TFG"/>
    <property type="match status" value="1"/>
</dbReference>
<feature type="compositionally biased region" description="Low complexity" evidence="1">
    <location>
        <begin position="250"/>
        <end position="264"/>
    </location>
</feature>
<accession>A0AAV7JK43</accession>
<name>A0AAV7JK43_9METZ</name>
<evidence type="ECO:0000313" key="4">
    <source>
        <dbReference type="Proteomes" id="UP001165289"/>
    </source>
</evidence>
<sequence>MSDRDLFNQLIQNPYSSNNTQQPTNQYQALQALTSAPSNALGQGNVLLKIECRDEIRCRSVSEDYGWEDLQYMVQQLFTGQISPRDPMTLKFKDPDGDWVTMGGEDEFNLAKQLTPKLHLSVSQKKLDKQDIPIPQLRSELVRLRDEINRVLELIPSGIKDQSIEEEVILPVQTADTKKVKEEPVIATTQESKEETRALSPQTSTNLSTAQYSNLGQLPAAILPTPGIQEGYGLDQQTHAPPQLFNPQVSGAQASAPSLSSASSLFHSQTPAFPVTSSSAPYPPQNYGPQPAYNYYAPNPQIYYRK</sequence>
<keyword evidence="4" id="KW-1185">Reference proteome</keyword>
<dbReference type="SUPFAM" id="SSF54277">
    <property type="entry name" value="CAD &amp; PB1 domains"/>
    <property type="match status" value="1"/>
</dbReference>
<feature type="region of interest" description="Disordered" evidence="1">
    <location>
        <begin position="229"/>
        <end position="293"/>
    </location>
</feature>
<dbReference type="PROSITE" id="PS51745">
    <property type="entry name" value="PB1"/>
    <property type="match status" value="1"/>
</dbReference>
<dbReference type="PANTHER" id="PTHR15335:SF7">
    <property type="entry name" value="PROTEIN TFG"/>
    <property type="match status" value="1"/>
</dbReference>
<dbReference type="GO" id="GO:0042802">
    <property type="term" value="F:identical protein binding"/>
    <property type="evidence" value="ECO:0007669"/>
    <property type="project" value="InterPro"/>
</dbReference>
<dbReference type="GO" id="GO:0070971">
    <property type="term" value="C:endoplasmic reticulum exit site"/>
    <property type="evidence" value="ECO:0007669"/>
    <property type="project" value="TreeGrafter"/>
</dbReference>
<protein>
    <submittedName>
        <fullName evidence="3">Protein TFG</fullName>
    </submittedName>
</protein>
<feature type="compositionally biased region" description="Polar residues" evidence="1">
    <location>
        <begin position="235"/>
        <end position="249"/>
    </location>
</feature>
<gene>
    <name evidence="3" type="ORF">LOD99_6780</name>
</gene>
<evidence type="ECO:0000256" key="1">
    <source>
        <dbReference type="SAM" id="MobiDB-lite"/>
    </source>
</evidence>
<comment type="caution">
    <text evidence="3">The sequence shown here is derived from an EMBL/GenBank/DDBJ whole genome shotgun (WGS) entry which is preliminary data.</text>
</comment>
<dbReference type="GO" id="GO:0048208">
    <property type="term" value="P:COPII vesicle coating"/>
    <property type="evidence" value="ECO:0007669"/>
    <property type="project" value="InterPro"/>
</dbReference>